<dbReference type="InterPro" id="IPR035986">
    <property type="entry name" value="PKD_dom_sf"/>
</dbReference>
<dbReference type="Gene3D" id="2.60.40.10">
    <property type="entry name" value="Immunoglobulins"/>
    <property type="match status" value="1"/>
</dbReference>
<reference evidence="5 6" key="2">
    <citation type="journal article" date="2016" name="Science">
        <title>A bacterium that degrades and assimilates poly(ethylene terephthalate).</title>
        <authorList>
            <person name="Yoshida S."/>
            <person name="Hiraga K."/>
            <person name="Takehana T."/>
            <person name="Taniguchi I."/>
            <person name="Yamaji H."/>
            <person name="Maeda Y."/>
            <person name="Toyohara K."/>
            <person name="Miyamoto K."/>
            <person name="Kimura Y."/>
            <person name="Oda K."/>
        </authorList>
    </citation>
    <scope>NUCLEOTIDE SEQUENCE [LARGE SCALE GENOMIC DNA]</scope>
    <source>
        <strain evidence="6">NBRC 110686 / TISTR 2288 / 201-F6</strain>
    </source>
</reference>
<dbReference type="SUPFAM" id="SSF49299">
    <property type="entry name" value="PKD domain"/>
    <property type="match status" value="1"/>
</dbReference>
<evidence type="ECO:0000313" key="5">
    <source>
        <dbReference type="EMBL" id="GAP38026.1"/>
    </source>
</evidence>
<feature type="domain" description="PKD" evidence="4">
    <location>
        <begin position="71"/>
        <end position="127"/>
    </location>
</feature>
<evidence type="ECO:0000256" key="3">
    <source>
        <dbReference type="SAM" id="MobiDB-lite"/>
    </source>
</evidence>
<protein>
    <recommendedName>
        <fullName evidence="4">PKD domain-containing protein</fullName>
    </recommendedName>
</protein>
<organism evidence="5 6">
    <name type="scientific">Piscinibacter sakaiensis</name>
    <name type="common">Ideonella sakaiensis</name>
    <dbReference type="NCBI Taxonomy" id="1547922"/>
    <lineage>
        <taxon>Bacteria</taxon>
        <taxon>Pseudomonadati</taxon>
        <taxon>Pseudomonadota</taxon>
        <taxon>Betaproteobacteria</taxon>
        <taxon>Burkholderiales</taxon>
        <taxon>Sphaerotilaceae</taxon>
        <taxon>Piscinibacter</taxon>
    </lineage>
</organism>
<gene>
    <name evidence="5" type="ORF">ISF6_4220</name>
</gene>
<dbReference type="InterPro" id="IPR022409">
    <property type="entry name" value="PKD/Chitinase_dom"/>
</dbReference>
<name>A0A0K8P615_PISS1</name>
<sequence length="831" mass="86593">MTTLSPPCLLTTRASAWVSPHAMRALPAWALAVSLAGCGGSDEAAVEFVPAFSITGATAQAEVGAPLALGSGLSSGLAGLSYRWDFGDGTTSLSASPQKAYASPGRYTVSLTIRSASGDTKTATAEVVAGRFALVQGQRCLGDLPGAGWCRPARLPDVQGEPFFVDASYGWAIGSRGQRDDRGQIYRSADGGRTWTAHPIATTTTRALVFADATVGAALADGERAGDTELWATRDGGRTWSRAGLLPPRTDADETPPTPVSISPDGMRIVLQRARNPAGFPPEPRKPEGLYLSRDGGASWSTIGTASAVTPDGTLFELAGRRVLRGGGPAASPTSSELSEAQSLRLVAFADDRRGFVFGSTVGSGVAVWQTMDGGAQWRRVDLLQAADRPTSMAFSLLAFADEALWIRDTDANGADVLYRSGDGGASWRRVAAPSRAPDAFVQSPTPVTGRLAHAAVIPGGPGGLAAIPVTWDGGDSWLSLSSLPALPVRRWSSSELRLAFPGGSSSTPWLSYRNTWYAALDGGARWMPVLGFGDQLPGSTTGLVVDGFDRLVTGAEGSVDGGRTWTDRSARAPFNYARRHVQFGGGGVGWAVSDDAGPRLPSFHRTTDHGQTWQEDLLPPAGSSAVAVQTRGLVSFIGPAEGWAYRSGGGFSALWKTEDGGLSWRHLGSGPAASGAAAVSMAFATPRVGAMTLDDGSAWRTQDGGVTWQASAAATPGSGSDVLLVDERLGFLVGRALRRTEDGGATWTTVLSSAPAVDPSFVDIAFADARTGWIAQRDGSVLATRDGGRSWTRQETGNLLPPARILALDTRTVRLVNFAGEVFTTVTGGD</sequence>
<keyword evidence="2" id="KW-0604">Photosystem II</keyword>
<dbReference type="OrthoDB" id="9767885at2"/>
<proteinExistence type="predicted"/>
<comment type="caution">
    <text evidence="5">The sequence shown here is derived from an EMBL/GenBank/DDBJ whole genome shotgun (WGS) entry which is preliminary data.</text>
</comment>
<dbReference type="SUPFAM" id="SSF110296">
    <property type="entry name" value="Oligoxyloglucan reducing end-specific cellobiohydrolase"/>
    <property type="match status" value="2"/>
</dbReference>
<dbReference type="InterPro" id="IPR013783">
    <property type="entry name" value="Ig-like_fold"/>
</dbReference>
<dbReference type="GO" id="GO:0015979">
    <property type="term" value="P:photosynthesis"/>
    <property type="evidence" value="ECO:0007669"/>
    <property type="project" value="UniProtKB-KW"/>
</dbReference>
<dbReference type="AlphaFoldDB" id="A0A0K8P615"/>
<dbReference type="CDD" id="cd00146">
    <property type="entry name" value="PKD"/>
    <property type="match status" value="1"/>
</dbReference>
<dbReference type="GO" id="GO:0009523">
    <property type="term" value="C:photosystem II"/>
    <property type="evidence" value="ECO:0007669"/>
    <property type="project" value="UniProtKB-KW"/>
</dbReference>
<keyword evidence="1" id="KW-0602">Photosynthesis</keyword>
<dbReference type="PANTHER" id="PTHR47199">
    <property type="entry name" value="PHOTOSYSTEM II STABILITY/ASSEMBLY FACTOR HCF136, CHLOROPLASTIC"/>
    <property type="match status" value="1"/>
</dbReference>
<dbReference type="PANTHER" id="PTHR47199:SF2">
    <property type="entry name" value="PHOTOSYSTEM II STABILITY_ASSEMBLY FACTOR HCF136, CHLOROPLASTIC"/>
    <property type="match status" value="1"/>
</dbReference>
<dbReference type="PROSITE" id="PS50093">
    <property type="entry name" value="PKD"/>
    <property type="match status" value="1"/>
</dbReference>
<dbReference type="InterPro" id="IPR000601">
    <property type="entry name" value="PKD_dom"/>
</dbReference>
<evidence type="ECO:0000313" key="6">
    <source>
        <dbReference type="Proteomes" id="UP000037660"/>
    </source>
</evidence>
<dbReference type="Pfam" id="PF18911">
    <property type="entry name" value="PKD_4"/>
    <property type="match status" value="1"/>
</dbReference>
<reference evidence="6" key="1">
    <citation type="submission" date="2015-07" db="EMBL/GenBank/DDBJ databases">
        <title>Discovery of a poly(ethylene terephthalate assimilation.</title>
        <authorList>
            <person name="Yoshida S."/>
            <person name="Hiraga K."/>
            <person name="Takehana T."/>
            <person name="Taniguchi I."/>
            <person name="Yamaji H."/>
            <person name="Maeda Y."/>
            <person name="Toyohara K."/>
            <person name="Miyamoto K."/>
            <person name="Kimura Y."/>
            <person name="Oda K."/>
        </authorList>
    </citation>
    <scope>NUCLEOTIDE SEQUENCE [LARGE SCALE GENOMIC DNA]</scope>
    <source>
        <strain evidence="6">NBRC 110686 / TISTR 2288 / 201-F6</strain>
    </source>
</reference>
<dbReference type="EMBL" id="BBYR01000065">
    <property type="protein sequence ID" value="GAP38026.1"/>
    <property type="molecule type" value="Genomic_DNA"/>
</dbReference>
<dbReference type="InterPro" id="IPR028203">
    <property type="entry name" value="PSII_CF48-like_dom"/>
</dbReference>
<evidence type="ECO:0000256" key="2">
    <source>
        <dbReference type="ARBA" id="ARBA00023276"/>
    </source>
</evidence>
<evidence type="ECO:0000259" key="4">
    <source>
        <dbReference type="PROSITE" id="PS50093"/>
    </source>
</evidence>
<dbReference type="RefSeq" id="WP_054021919.1">
    <property type="nucleotide sequence ID" value="NZ_BBYR01000065.1"/>
</dbReference>
<dbReference type="Gene3D" id="2.130.10.10">
    <property type="entry name" value="YVTN repeat-like/Quinoprotein amine dehydrogenase"/>
    <property type="match status" value="4"/>
</dbReference>
<dbReference type="InterPro" id="IPR015943">
    <property type="entry name" value="WD40/YVTN_repeat-like_dom_sf"/>
</dbReference>
<dbReference type="Pfam" id="PF14870">
    <property type="entry name" value="PSII_BNR"/>
    <property type="match status" value="2"/>
</dbReference>
<evidence type="ECO:0000256" key="1">
    <source>
        <dbReference type="ARBA" id="ARBA00022531"/>
    </source>
</evidence>
<feature type="region of interest" description="Disordered" evidence="3">
    <location>
        <begin position="239"/>
        <end position="264"/>
    </location>
</feature>
<dbReference type="SMART" id="SM00089">
    <property type="entry name" value="PKD"/>
    <property type="match status" value="1"/>
</dbReference>
<accession>A0A0K8P615</accession>
<dbReference type="CDD" id="cd15482">
    <property type="entry name" value="Sialidase_non-viral"/>
    <property type="match status" value="2"/>
</dbReference>
<keyword evidence="6" id="KW-1185">Reference proteome</keyword>
<dbReference type="Proteomes" id="UP000037660">
    <property type="component" value="Unassembled WGS sequence"/>
</dbReference>